<accession>A0A4R2TK52</accession>
<dbReference type="CDD" id="cd17630">
    <property type="entry name" value="OSB_MenE-like"/>
    <property type="match status" value="1"/>
</dbReference>
<dbReference type="NCBIfam" id="NF006539">
    <property type="entry name" value="PRK09029.1"/>
    <property type="match status" value="1"/>
</dbReference>
<evidence type="ECO:0000259" key="6">
    <source>
        <dbReference type="Pfam" id="PF13193"/>
    </source>
</evidence>
<dbReference type="Gene3D" id="3.30.300.30">
    <property type="match status" value="1"/>
</dbReference>
<dbReference type="SUPFAM" id="SSF56801">
    <property type="entry name" value="Acetyl-CoA synthetase-like"/>
    <property type="match status" value="1"/>
</dbReference>
<dbReference type="RefSeq" id="WP_131974520.1">
    <property type="nucleotide sequence ID" value="NZ_SLYB01000001.1"/>
</dbReference>
<evidence type="ECO:0000313" key="8">
    <source>
        <dbReference type="Proteomes" id="UP000295763"/>
    </source>
</evidence>
<dbReference type="AlphaFoldDB" id="A0A4R2TK52"/>
<protein>
    <submittedName>
        <fullName evidence="7">2-succinylbenzoyl-CoA synthetase</fullName>
    </submittedName>
</protein>
<dbReference type="Pfam" id="PF13193">
    <property type="entry name" value="AMP-binding_C"/>
    <property type="match status" value="1"/>
</dbReference>
<proteinExistence type="predicted"/>
<name>A0A4R2TK52_9PAST</name>
<feature type="domain" description="AMP-binding enzyme C-terminal" evidence="6">
    <location>
        <begin position="384"/>
        <end position="448"/>
    </location>
</feature>
<dbReference type="InterPro" id="IPR020845">
    <property type="entry name" value="AMP-binding_CS"/>
</dbReference>
<keyword evidence="3" id="KW-0547">Nucleotide-binding</keyword>
<evidence type="ECO:0000256" key="1">
    <source>
        <dbReference type="ARBA" id="ARBA00022428"/>
    </source>
</evidence>
<dbReference type="Gene3D" id="3.40.50.12780">
    <property type="entry name" value="N-terminal domain of ligase-like"/>
    <property type="match status" value="1"/>
</dbReference>
<evidence type="ECO:0000256" key="2">
    <source>
        <dbReference type="ARBA" id="ARBA00022598"/>
    </source>
</evidence>
<dbReference type="Proteomes" id="UP000295763">
    <property type="component" value="Unassembled WGS sequence"/>
</dbReference>
<feature type="domain" description="AMP-dependent synthetase/ligase" evidence="5">
    <location>
        <begin position="7"/>
        <end position="335"/>
    </location>
</feature>
<dbReference type="InterPro" id="IPR025110">
    <property type="entry name" value="AMP-bd_C"/>
</dbReference>
<dbReference type="NCBIfam" id="TIGR01923">
    <property type="entry name" value="menE"/>
    <property type="match status" value="1"/>
</dbReference>
<dbReference type="GO" id="GO:0008756">
    <property type="term" value="F:o-succinylbenzoate-CoA ligase activity"/>
    <property type="evidence" value="ECO:0007669"/>
    <property type="project" value="InterPro"/>
</dbReference>
<dbReference type="GO" id="GO:0005524">
    <property type="term" value="F:ATP binding"/>
    <property type="evidence" value="ECO:0007669"/>
    <property type="project" value="UniProtKB-KW"/>
</dbReference>
<comment type="caution">
    <text evidence="7">The sequence shown here is derived from an EMBL/GenBank/DDBJ whole genome shotgun (WGS) entry which is preliminary data.</text>
</comment>
<organism evidence="7 8">
    <name type="scientific">Cricetibacter osteomyelitidis</name>
    <dbReference type="NCBI Taxonomy" id="1521931"/>
    <lineage>
        <taxon>Bacteria</taxon>
        <taxon>Pseudomonadati</taxon>
        <taxon>Pseudomonadota</taxon>
        <taxon>Gammaproteobacteria</taxon>
        <taxon>Pasteurellales</taxon>
        <taxon>Pasteurellaceae</taxon>
        <taxon>Cricetibacter</taxon>
    </lineage>
</organism>
<dbReference type="InterPro" id="IPR000873">
    <property type="entry name" value="AMP-dep_synth/lig_dom"/>
</dbReference>
<dbReference type="Pfam" id="PF00501">
    <property type="entry name" value="AMP-binding"/>
    <property type="match status" value="1"/>
</dbReference>
<evidence type="ECO:0000256" key="3">
    <source>
        <dbReference type="ARBA" id="ARBA00022741"/>
    </source>
</evidence>
<reference evidence="7 8" key="1">
    <citation type="submission" date="2019-03" db="EMBL/GenBank/DDBJ databases">
        <title>Genomic Encyclopedia of Type Strains, Phase IV (KMG-IV): sequencing the most valuable type-strain genomes for metagenomic binning, comparative biology and taxonomic classification.</title>
        <authorList>
            <person name="Goeker M."/>
        </authorList>
    </citation>
    <scope>NUCLEOTIDE SEQUENCE [LARGE SCALE GENOMIC DNA]</scope>
    <source>
        <strain evidence="7 8">DSM 28404</strain>
    </source>
</reference>
<dbReference type="GO" id="GO:0009234">
    <property type="term" value="P:menaquinone biosynthetic process"/>
    <property type="evidence" value="ECO:0007669"/>
    <property type="project" value="UniProtKB-KW"/>
</dbReference>
<dbReference type="InterPro" id="IPR042099">
    <property type="entry name" value="ANL_N_sf"/>
</dbReference>
<sequence>MFPWQSLADCERVALREGTDRVLTWRQLNQQLNQLTQSLTELGVTAGSGFALCGKNSLDLLLYYLAGLQLNARVLGINPAFSDAKVRSICKENQIDFLFSSIPFTGENAYKAGEGKFLHCKISKEQGDVLSFLLRKCVVFSPASPVNRKGATLTLTSGSSGSPKAVVHTIDAHLANAQGVCELTQFQPHNSWLLSLPLYHVSGQGIVWRWLLSGAELHLPGDDFYASVLNATHVSLVPTQAQRLLQYIESHKISQFRTAHILLGGTLIPVELTQKLTALGIQSYTGYGMTEMASTVFAKISDGKKGVGQALRGREYRLVNDEIWLRGAGLADGYWQNGKIVSLLNEQGWFQTKDKGYWFDDELIVIGRVDNMFISGGENIQPEEIEAVIQQYELVRQAFVLPIDDSEFGQRPVAFVAFSQTFSAELTSQLQKWLSDKIEKFKQPVAYYALNVEQYQQQGNIKISRQLLKNELNKIREQTNE</sequence>
<gene>
    <name evidence="7" type="ORF">EDC44_10150</name>
</gene>
<dbReference type="OrthoDB" id="9803968at2"/>
<dbReference type="PANTHER" id="PTHR43767">
    <property type="entry name" value="LONG-CHAIN-FATTY-ACID--COA LIGASE"/>
    <property type="match status" value="1"/>
</dbReference>
<evidence type="ECO:0000256" key="4">
    <source>
        <dbReference type="ARBA" id="ARBA00022840"/>
    </source>
</evidence>
<keyword evidence="8" id="KW-1185">Reference proteome</keyword>
<evidence type="ECO:0000313" key="7">
    <source>
        <dbReference type="EMBL" id="TCP97668.1"/>
    </source>
</evidence>
<dbReference type="InterPro" id="IPR010192">
    <property type="entry name" value="MenE"/>
</dbReference>
<evidence type="ECO:0000259" key="5">
    <source>
        <dbReference type="Pfam" id="PF00501"/>
    </source>
</evidence>
<keyword evidence="4" id="KW-0067">ATP-binding</keyword>
<dbReference type="PANTHER" id="PTHR43767:SF10">
    <property type="entry name" value="SURFACTIN SYNTHASE SUBUNIT 1"/>
    <property type="match status" value="1"/>
</dbReference>
<dbReference type="PROSITE" id="PS00455">
    <property type="entry name" value="AMP_BINDING"/>
    <property type="match status" value="1"/>
</dbReference>
<keyword evidence="1" id="KW-0474">Menaquinone biosynthesis</keyword>
<dbReference type="EMBL" id="SLYB01000001">
    <property type="protein sequence ID" value="TCP97668.1"/>
    <property type="molecule type" value="Genomic_DNA"/>
</dbReference>
<keyword evidence="2" id="KW-0436">Ligase</keyword>
<dbReference type="InterPro" id="IPR045851">
    <property type="entry name" value="AMP-bd_C_sf"/>
</dbReference>
<dbReference type="InterPro" id="IPR050237">
    <property type="entry name" value="ATP-dep_AMP-bd_enzyme"/>
</dbReference>